<dbReference type="PROSITE" id="PS50109">
    <property type="entry name" value="HIS_KIN"/>
    <property type="match status" value="1"/>
</dbReference>
<dbReference type="Gene3D" id="1.10.287.130">
    <property type="match status" value="1"/>
</dbReference>
<dbReference type="Proteomes" id="UP000198856">
    <property type="component" value="Unassembled WGS sequence"/>
</dbReference>
<dbReference type="SUPFAM" id="SSF55781">
    <property type="entry name" value="GAF domain-like"/>
    <property type="match status" value="2"/>
</dbReference>
<dbReference type="InterPro" id="IPR036097">
    <property type="entry name" value="HisK_dim/P_sf"/>
</dbReference>
<dbReference type="InterPro" id="IPR004358">
    <property type="entry name" value="Sig_transdc_His_kin-like_C"/>
</dbReference>
<dbReference type="PANTHER" id="PTHR43711:SF1">
    <property type="entry name" value="HISTIDINE KINASE 1"/>
    <property type="match status" value="1"/>
</dbReference>
<dbReference type="InterPro" id="IPR003018">
    <property type="entry name" value="GAF"/>
</dbReference>
<dbReference type="CDD" id="cd00082">
    <property type="entry name" value="HisKA"/>
    <property type="match status" value="1"/>
</dbReference>
<keyword evidence="7" id="KW-0175">Coiled coil</keyword>
<dbReference type="InterPro" id="IPR003594">
    <property type="entry name" value="HATPase_dom"/>
</dbReference>
<dbReference type="SMART" id="SM00388">
    <property type="entry name" value="HisKA"/>
    <property type="match status" value="1"/>
</dbReference>
<evidence type="ECO:0000256" key="6">
    <source>
        <dbReference type="ARBA" id="ARBA00023012"/>
    </source>
</evidence>
<feature type="domain" description="Histidine kinase" evidence="8">
    <location>
        <begin position="360"/>
        <end position="548"/>
    </location>
</feature>
<comment type="catalytic activity">
    <reaction evidence="1">
        <text>ATP + protein L-histidine = ADP + protein N-phospho-L-histidine.</text>
        <dbReference type="EC" id="2.7.13.3"/>
    </reaction>
</comment>
<organism evidence="9 10">
    <name type="scientific">Halovenus aranensis</name>
    <dbReference type="NCBI Taxonomy" id="890420"/>
    <lineage>
        <taxon>Archaea</taxon>
        <taxon>Methanobacteriati</taxon>
        <taxon>Methanobacteriota</taxon>
        <taxon>Stenosarchaea group</taxon>
        <taxon>Halobacteria</taxon>
        <taxon>Halobacteriales</taxon>
        <taxon>Haloarculaceae</taxon>
        <taxon>Halovenus</taxon>
    </lineage>
</organism>
<dbReference type="Pfam" id="PF13185">
    <property type="entry name" value="GAF_2"/>
    <property type="match status" value="2"/>
</dbReference>
<accession>A0A1G8X752</accession>
<protein>
    <recommendedName>
        <fullName evidence="2">histidine kinase</fullName>
        <ecNumber evidence="2">2.7.13.3</ecNumber>
    </recommendedName>
</protein>
<dbReference type="PANTHER" id="PTHR43711">
    <property type="entry name" value="TWO-COMPONENT HISTIDINE KINASE"/>
    <property type="match status" value="1"/>
</dbReference>
<dbReference type="SMART" id="SM00387">
    <property type="entry name" value="HATPase_c"/>
    <property type="match status" value="1"/>
</dbReference>
<keyword evidence="3" id="KW-0597">Phosphoprotein</keyword>
<dbReference type="InterPro" id="IPR050736">
    <property type="entry name" value="Sensor_HK_Regulatory"/>
</dbReference>
<dbReference type="Gene3D" id="3.30.450.40">
    <property type="match status" value="2"/>
</dbReference>
<proteinExistence type="predicted"/>
<dbReference type="CDD" id="cd00075">
    <property type="entry name" value="HATPase"/>
    <property type="match status" value="1"/>
</dbReference>
<gene>
    <name evidence="9" type="ORF">SAMN05216226_110109</name>
</gene>
<dbReference type="Pfam" id="PF00512">
    <property type="entry name" value="HisKA"/>
    <property type="match status" value="1"/>
</dbReference>
<dbReference type="AlphaFoldDB" id="A0A1G8X752"/>
<feature type="coiled-coil region" evidence="7">
    <location>
        <begin position="317"/>
        <end position="364"/>
    </location>
</feature>
<evidence type="ECO:0000256" key="1">
    <source>
        <dbReference type="ARBA" id="ARBA00000085"/>
    </source>
</evidence>
<dbReference type="STRING" id="890420.SAMN05216226_110109"/>
<dbReference type="InterPro" id="IPR029016">
    <property type="entry name" value="GAF-like_dom_sf"/>
</dbReference>
<dbReference type="SUPFAM" id="SSF47384">
    <property type="entry name" value="Homodimeric domain of signal transducing histidine kinase"/>
    <property type="match status" value="1"/>
</dbReference>
<evidence type="ECO:0000313" key="10">
    <source>
        <dbReference type="Proteomes" id="UP000198856"/>
    </source>
</evidence>
<evidence type="ECO:0000256" key="4">
    <source>
        <dbReference type="ARBA" id="ARBA00022679"/>
    </source>
</evidence>
<dbReference type="InterPro" id="IPR036890">
    <property type="entry name" value="HATPase_C_sf"/>
</dbReference>
<dbReference type="RefSeq" id="WP_092703083.1">
    <property type="nucleotide sequence ID" value="NZ_FNFC01000010.1"/>
</dbReference>
<evidence type="ECO:0000313" key="9">
    <source>
        <dbReference type="EMBL" id="SDJ85580.1"/>
    </source>
</evidence>
<dbReference type="InterPro" id="IPR003661">
    <property type="entry name" value="HisK_dim/P_dom"/>
</dbReference>
<keyword evidence="6" id="KW-0902">Two-component regulatory system</keyword>
<dbReference type="Gene3D" id="3.30.565.10">
    <property type="entry name" value="Histidine kinase-like ATPase, C-terminal domain"/>
    <property type="match status" value="1"/>
</dbReference>
<keyword evidence="5 9" id="KW-0418">Kinase</keyword>
<evidence type="ECO:0000259" key="8">
    <source>
        <dbReference type="PROSITE" id="PS50109"/>
    </source>
</evidence>
<dbReference type="SMART" id="SM00065">
    <property type="entry name" value="GAF"/>
    <property type="match status" value="1"/>
</dbReference>
<reference evidence="9 10" key="1">
    <citation type="submission" date="2016-10" db="EMBL/GenBank/DDBJ databases">
        <authorList>
            <person name="de Groot N.N."/>
        </authorList>
    </citation>
    <scope>NUCLEOTIDE SEQUENCE [LARGE SCALE GENOMIC DNA]</scope>
    <source>
        <strain evidence="9 10">IBRC-M10015</strain>
    </source>
</reference>
<keyword evidence="4" id="KW-0808">Transferase</keyword>
<dbReference type="OrthoDB" id="8127at2157"/>
<evidence type="ECO:0000256" key="7">
    <source>
        <dbReference type="SAM" id="Coils"/>
    </source>
</evidence>
<name>A0A1G8X752_9EURY</name>
<evidence type="ECO:0000256" key="5">
    <source>
        <dbReference type="ARBA" id="ARBA00022777"/>
    </source>
</evidence>
<evidence type="ECO:0000256" key="3">
    <source>
        <dbReference type="ARBA" id="ARBA00022553"/>
    </source>
</evidence>
<keyword evidence="10" id="KW-1185">Reference proteome</keyword>
<dbReference type="GO" id="GO:0000155">
    <property type="term" value="F:phosphorelay sensor kinase activity"/>
    <property type="evidence" value="ECO:0007669"/>
    <property type="project" value="InterPro"/>
</dbReference>
<dbReference type="SUPFAM" id="SSF55874">
    <property type="entry name" value="ATPase domain of HSP90 chaperone/DNA topoisomerase II/histidine kinase"/>
    <property type="match status" value="1"/>
</dbReference>
<dbReference type="EC" id="2.7.13.3" evidence="2"/>
<dbReference type="InterPro" id="IPR005467">
    <property type="entry name" value="His_kinase_dom"/>
</dbReference>
<dbReference type="EMBL" id="FNFC01000010">
    <property type="protein sequence ID" value="SDJ85580.1"/>
    <property type="molecule type" value="Genomic_DNA"/>
</dbReference>
<dbReference type="PRINTS" id="PR00344">
    <property type="entry name" value="BCTRLSENSOR"/>
</dbReference>
<evidence type="ECO:0000256" key="2">
    <source>
        <dbReference type="ARBA" id="ARBA00012438"/>
    </source>
</evidence>
<sequence>MERNEQAESERVDSQLDSERLEQLHRATTALYASDSIEESACQTVSTATEILGFDGCLIAKADRESEMFEVVAVERADDLEPGDRPLGIDEGIVGAAFSADESRIDNDITEMREAAQNDGQVKSVLTVPVGGWGAFQAIGEQTGAFDQEDRRLVELLVAPLATTIERIQRETTLEQRTAALERQNEQIEAVHAVSTAMKLTTEKDDIYDLFVETVEQVLDIAICTLDERVGDVLKTRAVGSTMNLEDFYTETPLDQSGSLAVESYDRGETVVVDDLNQTKYRAASSDYQSVISVPLGKWGIFQAATRERDAFDETDRQIIELLADSAEAAIERIERQKELQRRARKLEAQNERLDQFASRLSHEMRNPLSVLEARLSLARDTGDAEHFEHMERSIQRMSRLIDDTLALAREGSAEVMVEPVRLDRLVTECWQHIRTPNTELVVDTEATVRADTDRLHQLLANLLRNAVEHTGNGVTVTVGSFEEGFFIEDDGSGIPPSDREAVLTSGTTNLAHGTGLGLAVVRRVVEDHGWSLLVTESESGGARFEIRDVAVDT</sequence>
<dbReference type="Pfam" id="PF02518">
    <property type="entry name" value="HATPase_c"/>
    <property type="match status" value="1"/>
</dbReference>